<dbReference type="EMBL" id="CAUYUE010000005">
    <property type="protein sequence ID" value="CAK0776002.1"/>
    <property type="molecule type" value="Genomic_DNA"/>
</dbReference>
<evidence type="ECO:0000313" key="3">
    <source>
        <dbReference type="Proteomes" id="UP001314263"/>
    </source>
</evidence>
<proteinExistence type="predicted"/>
<organism evidence="2 3">
    <name type="scientific">Coccomyxa viridis</name>
    <dbReference type="NCBI Taxonomy" id="1274662"/>
    <lineage>
        <taxon>Eukaryota</taxon>
        <taxon>Viridiplantae</taxon>
        <taxon>Chlorophyta</taxon>
        <taxon>core chlorophytes</taxon>
        <taxon>Trebouxiophyceae</taxon>
        <taxon>Trebouxiophyceae incertae sedis</taxon>
        <taxon>Coccomyxaceae</taxon>
        <taxon>Coccomyxa</taxon>
    </lineage>
</organism>
<comment type="caution">
    <text evidence="2">The sequence shown here is derived from an EMBL/GenBank/DDBJ whole genome shotgun (WGS) entry which is preliminary data.</text>
</comment>
<evidence type="ECO:0008006" key="4">
    <source>
        <dbReference type="Google" id="ProtNLM"/>
    </source>
</evidence>
<protein>
    <recommendedName>
        <fullName evidence="4">Secreted protein</fullName>
    </recommendedName>
</protein>
<reference evidence="2 3" key="1">
    <citation type="submission" date="2023-10" db="EMBL/GenBank/DDBJ databases">
        <authorList>
            <person name="Maclean D."/>
            <person name="Macfadyen A."/>
        </authorList>
    </citation>
    <scope>NUCLEOTIDE SEQUENCE [LARGE SCALE GENOMIC DNA]</scope>
</reference>
<evidence type="ECO:0000313" key="2">
    <source>
        <dbReference type="EMBL" id="CAK0776002.1"/>
    </source>
</evidence>
<accession>A0AAV1I151</accession>
<feature type="chain" id="PRO_5043494433" description="Secreted protein" evidence="1">
    <location>
        <begin position="20"/>
        <end position="530"/>
    </location>
</feature>
<dbReference type="Proteomes" id="UP001314263">
    <property type="component" value="Unassembled WGS sequence"/>
</dbReference>
<evidence type="ECO:0000256" key="1">
    <source>
        <dbReference type="SAM" id="SignalP"/>
    </source>
</evidence>
<keyword evidence="3" id="KW-1185">Reference proteome</keyword>
<feature type="signal peptide" evidence="1">
    <location>
        <begin position="1"/>
        <end position="19"/>
    </location>
</feature>
<dbReference type="AlphaFoldDB" id="A0AAV1I151"/>
<sequence>MRFIVVLVVVVLALSLLSAGSVTREPFDSALVLDDAERRELARSGLVAARAAAFNALPTISTKVPANCFDTTDPAYDTAQCRSQRNTRDAQIATLVQQAYVNYCKAAPGCQQPKRTQVVLNDYTAKCKTESASHLADIALLKSLLTTGGSPFVSLTGKRVQTPIVSPLGSVSLASTTLAAAAVETSSNPLAAQANMITVDLQTKTASFCGDYKLQLDTDYTDDSMSLVLLKKTSSTQVIGPALAPHDAWLDTYYYFGASTNTLSDASRLQKCATALSQDEFVLGAKQALQSSQTAATTTAVSAPATAAVPQTIQTPQALIQSYTALRQQPMQMSTATAWQKTLAQAYLTVQSAYNTASTQMANLTQNPQIQAYNQLAALIAQSTSDMNTSKTSLANFDNGTYAGAAVCFPANKETTYQSPAGLSLQVGSQTFTSYCPEPTSVCARVAATPNALNSAYFRTCKDLFTTQIQANTLNTQMQAILADATTQASVNAMLALKTQIAQNLSDLNALQAAITLNSKDITAASLQTS</sequence>
<keyword evidence="1" id="KW-0732">Signal</keyword>
<name>A0AAV1I151_9CHLO</name>
<gene>
    <name evidence="2" type="ORF">CVIRNUC_004329</name>
</gene>